<dbReference type="Pfam" id="PF04101">
    <property type="entry name" value="Glyco_tran_28_C"/>
    <property type="match status" value="1"/>
</dbReference>
<dbReference type="GO" id="GO:0016758">
    <property type="term" value="F:hexosyltransferase activity"/>
    <property type="evidence" value="ECO:0007669"/>
    <property type="project" value="InterPro"/>
</dbReference>
<reference evidence="4 5" key="1">
    <citation type="journal article" date="2017" name="Antonie Van Leeuwenhoek">
        <title>Rhizobium rhizosphaerae sp. nov., a novel species isolated from rice rhizosphere.</title>
        <authorList>
            <person name="Zhao J.J."/>
            <person name="Zhang J."/>
            <person name="Zhang R.J."/>
            <person name="Zhang C.W."/>
            <person name="Yin H.Q."/>
            <person name="Zhang X.X."/>
        </authorList>
    </citation>
    <scope>NUCLEOTIDE SEQUENCE [LARGE SCALE GENOMIC DNA]</scope>
    <source>
        <strain evidence="4 5">BSs20135</strain>
    </source>
</reference>
<evidence type="ECO:0000256" key="2">
    <source>
        <dbReference type="PIRSR" id="PIRSR620023-2"/>
    </source>
</evidence>
<dbReference type="Gene3D" id="3.40.50.2000">
    <property type="entry name" value="Glycogen Phosphorylase B"/>
    <property type="match status" value="1"/>
</dbReference>
<dbReference type="STRING" id="493475.GARC_3882"/>
<comment type="caution">
    <text evidence="4">The sequence shown here is derived from an EMBL/GenBank/DDBJ whole genome shotgun (WGS) entry which is preliminary data.</text>
</comment>
<dbReference type="PANTHER" id="PTHR21015:SF22">
    <property type="entry name" value="GLYCOSYLTRANSFERASE"/>
    <property type="match status" value="1"/>
</dbReference>
<feature type="binding site" evidence="2">
    <location>
        <position position="154"/>
    </location>
    <ligand>
        <name>substrate</name>
    </ligand>
</feature>
<dbReference type="Proteomes" id="UP000006327">
    <property type="component" value="Unassembled WGS sequence"/>
</dbReference>
<dbReference type="eggNOG" id="COG3980">
    <property type="taxonomic scope" value="Bacteria"/>
</dbReference>
<sequence length="344" mass="38122">MRVVFRVEGEPSIGLGHVMRCMALAQSLVKCGHEVFFFMSQGSQHFCGNRTDWPAPILPITDMDKSLEPEWLVKQCTNLRTDWLVLDGYQFDQAYRQSLHSNKFKFAVFDDMNNSGALFADMVINGAQNAGLNGYQLTAPKALLAIGRDYQVLRQEFLQLTNLKWSERNNLTIMFGASDPTKLTLLTLQSLHNVNASMPITIITGAAYEGLHELTDLIKNCNLHITHHHDCQDMASVLVNTKLAISAAGGSQFELLACATPSILVVVADNQKNASQDAASQGWCQLVYSDDLSADELVMQCLSLWQQPELLHSMHKKALQLPVVDGALNIVKLMSENITASNNL</sequence>
<organism evidence="4 5">
    <name type="scientific">Paraglaciecola arctica BSs20135</name>
    <dbReference type="NCBI Taxonomy" id="493475"/>
    <lineage>
        <taxon>Bacteria</taxon>
        <taxon>Pseudomonadati</taxon>
        <taxon>Pseudomonadota</taxon>
        <taxon>Gammaproteobacteria</taxon>
        <taxon>Alteromonadales</taxon>
        <taxon>Alteromonadaceae</taxon>
        <taxon>Paraglaciecola</taxon>
    </lineage>
</organism>
<feature type="active site" description="Proton acceptor" evidence="1">
    <location>
        <position position="17"/>
    </location>
</feature>
<dbReference type="SUPFAM" id="SSF53756">
    <property type="entry name" value="UDP-Glycosyltransferase/glycogen phosphorylase"/>
    <property type="match status" value="1"/>
</dbReference>
<protein>
    <recommendedName>
        <fullName evidence="3">Glycosyl transferase family 28 C-terminal domain-containing protein</fullName>
    </recommendedName>
</protein>
<name>K6ZBQ1_9ALTE</name>
<proteinExistence type="predicted"/>
<dbReference type="InterPro" id="IPR007235">
    <property type="entry name" value="Glyco_trans_28_C"/>
</dbReference>
<dbReference type="AlphaFoldDB" id="K6ZBQ1"/>
<dbReference type="InterPro" id="IPR020023">
    <property type="entry name" value="PseG"/>
</dbReference>
<gene>
    <name evidence="4" type="ORF">GARC_3882</name>
</gene>
<dbReference type="RefSeq" id="WP_007623158.1">
    <property type="nucleotide sequence ID" value="NZ_BAEO01000056.1"/>
</dbReference>
<accession>K6ZBQ1</accession>
<dbReference type="EMBL" id="BAEO01000056">
    <property type="protein sequence ID" value="GAC20835.1"/>
    <property type="molecule type" value="Genomic_DNA"/>
</dbReference>
<evidence type="ECO:0000313" key="5">
    <source>
        <dbReference type="Proteomes" id="UP000006327"/>
    </source>
</evidence>
<dbReference type="NCBIfam" id="TIGR03590">
    <property type="entry name" value="PseG"/>
    <property type="match status" value="1"/>
</dbReference>
<keyword evidence="5" id="KW-1185">Reference proteome</keyword>
<dbReference type="PANTHER" id="PTHR21015">
    <property type="entry name" value="UDP-N-ACETYLGLUCOSAMINE--N-ACETYLMURAMYL-(PENTAPEPTIDE) PYROPHOSPHORYL-UNDECAPRENOL N-ACETYLGLUCOSAMINE TRANSFERASE 1"/>
    <property type="match status" value="1"/>
</dbReference>
<evidence type="ECO:0000259" key="3">
    <source>
        <dbReference type="Pfam" id="PF04101"/>
    </source>
</evidence>
<dbReference type="OrthoDB" id="9788924at2"/>
<evidence type="ECO:0000313" key="4">
    <source>
        <dbReference type="EMBL" id="GAC20835.1"/>
    </source>
</evidence>
<feature type="domain" description="Glycosyl transferase family 28 C-terminal" evidence="3">
    <location>
        <begin position="218"/>
        <end position="325"/>
    </location>
</feature>
<feature type="binding site" evidence="2">
    <location>
        <position position="254"/>
    </location>
    <ligand>
        <name>substrate</name>
    </ligand>
</feature>
<evidence type="ECO:0000256" key="1">
    <source>
        <dbReference type="PIRSR" id="PIRSR620023-1"/>
    </source>
</evidence>
<dbReference type="Gene3D" id="3.40.50.11190">
    <property type="match status" value="1"/>
</dbReference>